<keyword evidence="3" id="KW-1185">Reference proteome</keyword>
<proteinExistence type="predicted"/>
<protein>
    <submittedName>
        <fullName evidence="2">Uncharacterized protein</fullName>
    </submittedName>
</protein>
<name>A0AA36GTN5_CYLNA</name>
<dbReference type="EMBL" id="CATQJL010000223">
    <property type="protein sequence ID" value="CAJ0598074.1"/>
    <property type="molecule type" value="Genomic_DNA"/>
</dbReference>
<keyword evidence="1" id="KW-0732">Signal</keyword>
<organism evidence="2 3">
    <name type="scientific">Cylicocyclus nassatus</name>
    <name type="common">Nematode worm</name>
    <dbReference type="NCBI Taxonomy" id="53992"/>
    <lineage>
        <taxon>Eukaryota</taxon>
        <taxon>Metazoa</taxon>
        <taxon>Ecdysozoa</taxon>
        <taxon>Nematoda</taxon>
        <taxon>Chromadorea</taxon>
        <taxon>Rhabditida</taxon>
        <taxon>Rhabditina</taxon>
        <taxon>Rhabditomorpha</taxon>
        <taxon>Strongyloidea</taxon>
        <taxon>Strongylidae</taxon>
        <taxon>Cylicocyclus</taxon>
    </lineage>
</organism>
<dbReference type="AlphaFoldDB" id="A0AA36GTN5"/>
<sequence>MFSFVHVILLVAIIARTQAVKCYKGLGNEKYYPPRWEKCAPGKYCFVRVFRPLGAPDNTAQYSCDYTGLVCRKKGCEKVGGVTTCCCDSDLCNRLK</sequence>
<comment type="caution">
    <text evidence="2">The sequence shown here is derived from an EMBL/GenBank/DDBJ whole genome shotgun (WGS) entry which is preliminary data.</text>
</comment>
<reference evidence="2" key="1">
    <citation type="submission" date="2023-07" db="EMBL/GenBank/DDBJ databases">
        <authorList>
            <consortium name="CYATHOMIX"/>
        </authorList>
    </citation>
    <scope>NUCLEOTIDE SEQUENCE</scope>
    <source>
        <strain evidence="2">N/A</strain>
    </source>
</reference>
<evidence type="ECO:0000256" key="1">
    <source>
        <dbReference type="SAM" id="SignalP"/>
    </source>
</evidence>
<dbReference type="InterPro" id="IPR045860">
    <property type="entry name" value="Snake_toxin-like_sf"/>
</dbReference>
<feature type="signal peptide" evidence="1">
    <location>
        <begin position="1"/>
        <end position="19"/>
    </location>
</feature>
<feature type="chain" id="PRO_5041373455" evidence="1">
    <location>
        <begin position="20"/>
        <end position="96"/>
    </location>
</feature>
<dbReference type="SUPFAM" id="SSF57302">
    <property type="entry name" value="Snake toxin-like"/>
    <property type="match status" value="1"/>
</dbReference>
<accession>A0AA36GTN5</accession>
<dbReference type="Proteomes" id="UP001176961">
    <property type="component" value="Unassembled WGS sequence"/>
</dbReference>
<evidence type="ECO:0000313" key="2">
    <source>
        <dbReference type="EMBL" id="CAJ0598074.1"/>
    </source>
</evidence>
<gene>
    <name evidence="2" type="ORF">CYNAS_LOCUS10057</name>
</gene>
<evidence type="ECO:0000313" key="3">
    <source>
        <dbReference type="Proteomes" id="UP001176961"/>
    </source>
</evidence>